<comment type="similarity">
    <text evidence="4 11">Belongs to the polysaccharide lyase 1 family.</text>
</comment>
<evidence type="ECO:0000256" key="7">
    <source>
        <dbReference type="ARBA" id="ARBA00022723"/>
    </source>
</evidence>
<dbReference type="GO" id="GO:0005576">
    <property type="term" value="C:extracellular region"/>
    <property type="evidence" value="ECO:0007669"/>
    <property type="project" value="UniProtKB-SubCell"/>
</dbReference>
<name>A0A9P4HPN9_9PEZI</name>
<dbReference type="GO" id="GO:0030570">
    <property type="term" value="F:pectate lyase activity"/>
    <property type="evidence" value="ECO:0007669"/>
    <property type="project" value="UniProtKB-EC"/>
</dbReference>
<dbReference type="GO" id="GO:0000272">
    <property type="term" value="P:polysaccharide catabolic process"/>
    <property type="evidence" value="ECO:0007669"/>
    <property type="project" value="UniProtKB-KW"/>
</dbReference>
<evidence type="ECO:0000313" key="15">
    <source>
        <dbReference type="Proteomes" id="UP000799776"/>
    </source>
</evidence>
<keyword evidence="8 12" id="KW-0732">Signal</keyword>
<dbReference type="FunFam" id="2.160.20.10:FF:000036">
    <property type="entry name" value="Pectate lyase A"/>
    <property type="match status" value="1"/>
</dbReference>
<comment type="subcellular location">
    <subcellularLocation>
        <location evidence="3 11">Secreted</location>
    </subcellularLocation>
</comment>
<feature type="signal peptide" evidence="12">
    <location>
        <begin position="1"/>
        <end position="19"/>
    </location>
</feature>
<keyword evidence="11" id="KW-0624">Polysaccharide degradation</keyword>
<dbReference type="InterPro" id="IPR011050">
    <property type="entry name" value="Pectin_lyase_fold/virulence"/>
</dbReference>
<dbReference type="InterPro" id="IPR002022">
    <property type="entry name" value="Pec_lyase"/>
</dbReference>
<evidence type="ECO:0000256" key="11">
    <source>
        <dbReference type="RuleBase" id="RU361173"/>
    </source>
</evidence>
<dbReference type="InterPro" id="IPR012334">
    <property type="entry name" value="Pectin_lyas_fold"/>
</dbReference>
<dbReference type="InterPro" id="IPR045032">
    <property type="entry name" value="PEL"/>
</dbReference>
<keyword evidence="9" id="KW-0106">Calcium</keyword>
<keyword evidence="6 11" id="KW-0964">Secreted</keyword>
<dbReference type="SUPFAM" id="SSF51126">
    <property type="entry name" value="Pectin lyase-like"/>
    <property type="match status" value="1"/>
</dbReference>
<evidence type="ECO:0000256" key="2">
    <source>
        <dbReference type="ARBA" id="ARBA00001913"/>
    </source>
</evidence>
<evidence type="ECO:0000256" key="6">
    <source>
        <dbReference type="ARBA" id="ARBA00022525"/>
    </source>
</evidence>
<dbReference type="AlphaFoldDB" id="A0A9P4HPN9"/>
<sequence>MKASILAIALSTIAQLAVAAPSRTIEHKAKANLVKRASITDGPDVGYATQNGGTTGGAGGTTTTVSSFAEFSAAVSSDDAMVVIVDGPITDAAKVEVGSNKSIIGKNYNAILTGIGLYVKGATNVIIRNLTIKEVLAENGDAIGVSASSNVWVDHCDLSSNLDHDKDYYDGLMDVTHASDYVTISNTYLHDHWKASLVGHSDSNGSEDEGHLLVTFANNLWSNIKSRGPSYRFGSGHVINSYYENVSDGINTRDGAQLLVESNVFSGSDKPLYSTNGGYAVSNDNDFDGGESSAEAGSLSSVPYQYTLLGSGAVKDAVVGTAGATLSF</sequence>
<accession>A0A9P4HPN9</accession>
<evidence type="ECO:0000256" key="1">
    <source>
        <dbReference type="ARBA" id="ARBA00000695"/>
    </source>
</evidence>
<proteinExistence type="inferred from homology"/>
<comment type="catalytic activity">
    <reaction evidence="1">
        <text>Eliminative cleavage of (1-&gt;4)-alpha-D-galacturonan to give oligosaccharides with 4-deoxy-alpha-D-galact-4-enuronosyl groups at their non-reducing ends.</text>
        <dbReference type="EC" id="4.2.2.2"/>
    </reaction>
</comment>
<comment type="caution">
    <text evidence="14">The sequence shown here is derived from an EMBL/GenBank/DDBJ whole genome shotgun (WGS) entry which is preliminary data.</text>
</comment>
<feature type="chain" id="PRO_5040431311" description="pectate lyase" evidence="12">
    <location>
        <begin position="20"/>
        <end position="328"/>
    </location>
</feature>
<dbReference type="EC" id="4.2.2.2" evidence="5"/>
<keyword evidence="10 11" id="KW-0456">Lyase</keyword>
<keyword evidence="15" id="KW-1185">Reference proteome</keyword>
<organism evidence="14 15">
    <name type="scientific">Saccharata proteae CBS 121410</name>
    <dbReference type="NCBI Taxonomy" id="1314787"/>
    <lineage>
        <taxon>Eukaryota</taxon>
        <taxon>Fungi</taxon>
        <taxon>Dikarya</taxon>
        <taxon>Ascomycota</taxon>
        <taxon>Pezizomycotina</taxon>
        <taxon>Dothideomycetes</taxon>
        <taxon>Dothideomycetes incertae sedis</taxon>
        <taxon>Botryosphaeriales</taxon>
        <taxon>Saccharataceae</taxon>
        <taxon>Saccharata</taxon>
    </lineage>
</organism>
<evidence type="ECO:0000256" key="9">
    <source>
        <dbReference type="ARBA" id="ARBA00022837"/>
    </source>
</evidence>
<feature type="domain" description="Pectate lyase" evidence="13">
    <location>
        <begin position="58"/>
        <end position="271"/>
    </location>
</feature>
<evidence type="ECO:0000256" key="12">
    <source>
        <dbReference type="SAM" id="SignalP"/>
    </source>
</evidence>
<dbReference type="GO" id="GO:0046872">
    <property type="term" value="F:metal ion binding"/>
    <property type="evidence" value="ECO:0007669"/>
    <property type="project" value="UniProtKB-KW"/>
</dbReference>
<evidence type="ECO:0000313" key="14">
    <source>
        <dbReference type="EMBL" id="KAF2085569.1"/>
    </source>
</evidence>
<evidence type="ECO:0000256" key="8">
    <source>
        <dbReference type="ARBA" id="ARBA00022729"/>
    </source>
</evidence>
<dbReference type="PANTHER" id="PTHR31683:SF18">
    <property type="entry name" value="PECTATE LYASE 21-RELATED"/>
    <property type="match status" value="1"/>
</dbReference>
<evidence type="ECO:0000256" key="4">
    <source>
        <dbReference type="ARBA" id="ARBA00010980"/>
    </source>
</evidence>
<dbReference type="OrthoDB" id="1637350at2759"/>
<dbReference type="EMBL" id="ML978729">
    <property type="protein sequence ID" value="KAF2085569.1"/>
    <property type="molecule type" value="Genomic_DNA"/>
</dbReference>
<keyword evidence="7" id="KW-0479">Metal-binding</keyword>
<reference evidence="14" key="1">
    <citation type="journal article" date="2020" name="Stud. Mycol.">
        <title>101 Dothideomycetes genomes: a test case for predicting lifestyles and emergence of pathogens.</title>
        <authorList>
            <person name="Haridas S."/>
            <person name="Albert R."/>
            <person name="Binder M."/>
            <person name="Bloem J."/>
            <person name="Labutti K."/>
            <person name="Salamov A."/>
            <person name="Andreopoulos B."/>
            <person name="Baker S."/>
            <person name="Barry K."/>
            <person name="Bills G."/>
            <person name="Bluhm B."/>
            <person name="Cannon C."/>
            <person name="Castanera R."/>
            <person name="Culley D."/>
            <person name="Daum C."/>
            <person name="Ezra D."/>
            <person name="Gonzalez J."/>
            <person name="Henrissat B."/>
            <person name="Kuo A."/>
            <person name="Liang C."/>
            <person name="Lipzen A."/>
            <person name="Lutzoni F."/>
            <person name="Magnuson J."/>
            <person name="Mondo S."/>
            <person name="Nolan M."/>
            <person name="Ohm R."/>
            <person name="Pangilinan J."/>
            <person name="Park H.-J."/>
            <person name="Ramirez L."/>
            <person name="Alfaro M."/>
            <person name="Sun H."/>
            <person name="Tritt A."/>
            <person name="Yoshinaga Y."/>
            <person name="Zwiers L.-H."/>
            <person name="Turgeon B."/>
            <person name="Goodwin S."/>
            <person name="Spatafora J."/>
            <person name="Crous P."/>
            <person name="Grigoriev I."/>
        </authorList>
    </citation>
    <scope>NUCLEOTIDE SEQUENCE</scope>
    <source>
        <strain evidence="14">CBS 121410</strain>
    </source>
</reference>
<evidence type="ECO:0000256" key="3">
    <source>
        <dbReference type="ARBA" id="ARBA00004613"/>
    </source>
</evidence>
<evidence type="ECO:0000259" key="13">
    <source>
        <dbReference type="SMART" id="SM00656"/>
    </source>
</evidence>
<evidence type="ECO:0000256" key="5">
    <source>
        <dbReference type="ARBA" id="ARBA00012272"/>
    </source>
</evidence>
<protein>
    <recommendedName>
        <fullName evidence="5">pectate lyase</fullName>
        <ecNumber evidence="5">4.2.2.2</ecNumber>
    </recommendedName>
</protein>
<dbReference type="PANTHER" id="PTHR31683">
    <property type="entry name" value="PECTATE LYASE 18-RELATED"/>
    <property type="match status" value="1"/>
</dbReference>
<keyword evidence="11" id="KW-0119">Carbohydrate metabolism</keyword>
<comment type="cofactor">
    <cofactor evidence="2">
        <name>Ca(2+)</name>
        <dbReference type="ChEBI" id="CHEBI:29108"/>
    </cofactor>
</comment>
<evidence type="ECO:0000256" key="10">
    <source>
        <dbReference type="ARBA" id="ARBA00023239"/>
    </source>
</evidence>
<dbReference type="SMART" id="SM00656">
    <property type="entry name" value="Amb_all"/>
    <property type="match status" value="1"/>
</dbReference>
<dbReference type="Gene3D" id="2.160.20.10">
    <property type="entry name" value="Single-stranded right-handed beta-helix, Pectin lyase-like"/>
    <property type="match status" value="1"/>
</dbReference>
<dbReference type="Proteomes" id="UP000799776">
    <property type="component" value="Unassembled WGS sequence"/>
</dbReference>
<gene>
    <name evidence="14" type="ORF">K490DRAFT_46182</name>
</gene>
<dbReference type="Pfam" id="PF00544">
    <property type="entry name" value="Pectate_lyase_4"/>
    <property type="match status" value="1"/>
</dbReference>